<dbReference type="PROSITE" id="PS00211">
    <property type="entry name" value="ABC_TRANSPORTER_1"/>
    <property type="match status" value="1"/>
</dbReference>
<keyword evidence="7" id="KW-1185">Reference proteome</keyword>
<dbReference type="PANTHER" id="PTHR43335">
    <property type="entry name" value="ABC TRANSPORTER, ATP-BINDING PROTEIN"/>
    <property type="match status" value="1"/>
</dbReference>
<proteinExistence type="inferred from homology"/>
<dbReference type="CDD" id="cd03230">
    <property type="entry name" value="ABC_DR_subfamily_A"/>
    <property type="match status" value="1"/>
</dbReference>
<dbReference type="Pfam" id="PF00005">
    <property type="entry name" value="ABC_tran"/>
    <property type="match status" value="1"/>
</dbReference>
<evidence type="ECO:0000256" key="2">
    <source>
        <dbReference type="ARBA" id="ARBA00022448"/>
    </source>
</evidence>
<name>A0ABS2SPF7_9BACI</name>
<evidence type="ECO:0000256" key="4">
    <source>
        <dbReference type="ARBA" id="ARBA00022840"/>
    </source>
</evidence>
<organism evidence="6 7">
    <name type="scientific">Shouchella xiaoxiensis</name>
    <dbReference type="NCBI Taxonomy" id="766895"/>
    <lineage>
        <taxon>Bacteria</taxon>
        <taxon>Bacillati</taxon>
        <taxon>Bacillota</taxon>
        <taxon>Bacilli</taxon>
        <taxon>Bacillales</taxon>
        <taxon>Bacillaceae</taxon>
        <taxon>Shouchella</taxon>
    </lineage>
</organism>
<dbReference type="PANTHER" id="PTHR43335:SF11">
    <property type="entry name" value="ABC TRANSPORTER RELATED"/>
    <property type="match status" value="1"/>
</dbReference>
<protein>
    <submittedName>
        <fullName evidence="6">ABC-2 type transport system ATP-binding protein</fullName>
    </submittedName>
</protein>
<comment type="caution">
    <text evidence="6">The sequence shown here is derived from an EMBL/GenBank/DDBJ whole genome shotgun (WGS) entry which is preliminary data.</text>
</comment>
<evidence type="ECO:0000313" key="7">
    <source>
        <dbReference type="Proteomes" id="UP001179280"/>
    </source>
</evidence>
<dbReference type="EMBL" id="JAFBCV010000001">
    <property type="protein sequence ID" value="MBM7837400.1"/>
    <property type="molecule type" value="Genomic_DNA"/>
</dbReference>
<sequence length="301" mass="33237">MDVKVDHLTKSNRVKDVSFQLQSGKITALIGANGAGKTTLLHMLAGILSPSKGTIQFDVKKEDIRSLIGFMPQYPAFHQWMSAKEYLVYAGRLSGLSAKQAERDAEDGLIRVGLDPVIKQRIEAFSGGMKQRLGIAQALIGNPPILLLDEPVSALDPKGRSDVMDLLNELKGKQTILYSTHVLHDAEKLCDDVIMLHHGRMIKRSSLNDLLQLAETGEFIVETSAATDLAKKLKIVEPTWEIQQGNGSVKLHAPDYKDVSLSLLKHMYAAEISFTKIAQVSQTLDDVFRKVVEHESLSRSL</sequence>
<keyword evidence="4 6" id="KW-0067">ATP-binding</keyword>
<dbReference type="SMART" id="SM00382">
    <property type="entry name" value="AAA"/>
    <property type="match status" value="1"/>
</dbReference>
<dbReference type="InterPro" id="IPR003593">
    <property type="entry name" value="AAA+_ATPase"/>
</dbReference>
<accession>A0ABS2SPF7</accession>
<dbReference type="Proteomes" id="UP001179280">
    <property type="component" value="Unassembled WGS sequence"/>
</dbReference>
<dbReference type="Gene3D" id="3.40.50.300">
    <property type="entry name" value="P-loop containing nucleotide triphosphate hydrolases"/>
    <property type="match status" value="1"/>
</dbReference>
<evidence type="ECO:0000259" key="5">
    <source>
        <dbReference type="PROSITE" id="PS50893"/>
    </source>
</evidence>
<dbReference type="RefSeq" id="WP_204464314.1">
    <property type="nucleotide sequence ID" value="NZ_JAFBCV010000001.1"/>
</dbReference>
<comment type="similarity">
    <text evidence="1">Belongs to the ABC transporter superfamily.</text>
</comment>
<dbReference type="InterPro" id="IPR017871">
    <property type="entry name" value="ABC_transporter-like_CS"/>
</dbReference>
<evidence type="ECO:0000256" key="3">
    <source>
        <dbReference type="ARBA" id="ARBA00022741"/>
    </source>
</evidence>
<dbReference type="InterPro" id="IPR003439">
    <property type="entry name" value="ABC_transporter-like_ATP-bd"/>
</dbReference>
<gene>
    <name evidence="6" type="ORF">JOC54_000631</name>
</gene>
<evidence type="ECO:0000256" key="1">
    <source>
        <dbReference type="ARBA" id="ARBA00005417"/>
    </source>
</evidence>
<keyword evidence="3" id="KW-0547">Nucleotide-binding</keyword>
<dbReference type="GO" id="GO:0005524">
    <property type="term" value="F:ATP binding"/>
    <property type="evidence" value="ECO:0007669"/>
    <property type="project" value="UniProtKB-KW"/>
</dbReference>
<dbReference type="PROSITE" id="PS50893">
    <property type="entry name" value="ABC_TRANSPORTER_2"/>
    <property type="match status" value="1"/>
</dbReference>
<dbReference type="SUPFAM" id="SSF52540">
    <property type="entry name" value="P-loop containing nucleoside triphosphate hydrolases"/>
    <property type="match status" value="1"/>
</dbReference>
<dbReference type="InterPro" id="IPR027417">
    <property type="entry name" value="P-loop_NTPase"/>
</dbReference>
<evidence type="ECO:0000313" key="6">
    <source>
        <dbReference type="EMBL" id="MBM7837400.1"/>
    </source>
</evidence>
<keyword evidence="2" id="KW-0813">Transport</keyword>
<reference evidence="6" key="1">
    <citation type="submission" date="2021-01" db="EMBL/GenBank/DDBJ databases">
        <title>Genomic Encyclopedia of Type Strains, Phase IV (KMG-IV): sequencing the most valuable type-strain genomes for metagenomic binning, comparative biology and taxonomic classification.</title>
        <authorList>
            <person name="Goeker M."/>
        </authorList>
    </citation>
    <scope>NUCLEOTIDE SEQUENCE</scope>
    <source>
        <strain evidence="6">DSM 21943</strain>
    </source>
</reference>
<feature type="domain" description="ABC transporter" evidence="5">
    <location>
        <begin position="3"/>
        <end position="223"/>
    </location>
</feature>